<dbReference type="EMBL" id="AMQM01001283">
    <property type="status" value="NOT_ANNOTATED_CDS"/>
    <property type="molecule type" value="Genomic_DNA"/>
</dbReference>
<dbReference type="SUPFAM" id="SSF48065">
    <property type="entry name" value="DBL homology domain (DH-domain)"/>
    <property type="match status" value="1"/>
</dbReference>
<reference evidence="4 6" key="2">
    <citation type="journal article" date="2013" name="Nature">
        <title>Insights into bilaterian evolution from three spiralian genomes.</title>
        <authorList>
            <person name="Simakov O."/>
            <person name="Marletaz F."/>
            <person name="Cho S.J."/>
            <person name="Edsinger-Gonzales E."/>
            <person name="Havlak P."/>
            <person name="Hellsten U."/>
            <person name="Kuo D.H."/>
            <person name="Larsson T."/>
            <person name="Lv J."/>
            <person name="Arendt D."/>
            <person name="Savage R."/>
            <person name="Osoegawa K."/>
            <person name="de Jong P."/>
            <person name="Grimwood J."/>
            <person name="Chapman J.A."/>
            <person name="Shapiro H."/>
            <person name="Aerts A."/>
            <person name="Otillar R.P."/>
            <person name="Terry A.Y."/>
            <person name="Boore J.L."/>
            <person name="Grigoriev I.V."/>
            <person name="Lindberg D.R."/>
            <person name="Seaver E.C."/>
            <person name="Weisblat D.A."/>
            <person name="Putnam N.H."/>
            <person name="Rokhsar D.S."/>
        </authorList>
    </citation>
    <scope>NUCLEOTIDE SEQUENCE</scope>
</reference>
<feature type="domain" description="DH" evidence="3">
    <location>
        <begin position="139"/>
        <end position="371"/>
    </location>
</feature>
<dbReference type="PANTHER" id="PTHR45924:SF2">
    <property type="entry name" value="FI17866P1"/>
    <property type="match status" value="1"/>
</dbReference>
<dbReference type="Gene3D" id="1.20.900.10">
    <property type="entry name" value="Dbl homology (DH) domain"/>
    <property type="match status" value="1"/>
</dbReference>
<feature type="region of interest" description="Disordered" evidence="2">
    <location>
        <begin position="1101"/>
        <end position="1157"/>
    </location>
</feature>
<organism evidence="5 6">
    <name type="scientific">Helobdella robusta</name>
    <name type="common">Californian leech</name>
    <dbReference type="NCBI Taxonomy" id="6412"/>
    <lineage>
        <taxon>Eukaryota</taxon>
        <taxon>Metazoa</taxon>
        <taxon>Spiralia</taxon>
        <taxon>Lophotrochozoa</taxon>
        <taxon>Annelida</taxon>
        <taxon>Clitellata</taxon>
        <taxon>Hirudinea</taxon>
        <taxon>Rhynchobdellida</taxon>
        <taxon>Glossiphoniidae</taxon>
        <taxon>Helobdella</taxon>
    </lineage>
</organism>
<evidence type="ECO:0000259" key="3">
    <source>
        <dbReference type="PROSITE" id="PS50010"/>
    </source>
</evidence>
<dbReference type="InParanoid" id="T1FQM2"/>
<feature type="region of interest" description="Disordered" evidence="2">
    <location>
        <begin position="45"/>
        <end position="71"/>
    </location>
</feature>
<protein>
    <recommendedName>
        <fullName evidence="3">DH domain-containing protein</fullName>
    </recommendedName>
</protein>
<dbReference type="EMBL" id="KB097495">
    <property type="protein sequence ID" value="ESN96019.1"/>
    <property type="molecule type" value="Genomic_DNA"/>
</dbReference>
<feature type="region of interest" description="Disordered" evidence="2">
    <location>
        <begin position="112"/>
        <end position="136"/>
    </location>
</feature>
<keyword evidence="1" id="KW-0175">Coiled coil</keyword>
<evidence type="ECO:0000256" key="2">
    <source>
        <dbReference type="SAM" id="MobiDB-lite"/>
    </source>
</evidence>
<dbReference type="OrthoDB" id="1594986at2759"/>
<evidence type="ECO:0000256" key="1">
    <source>
        <dbReference type="SAM" id="Coils"/>
    </source>
</evidence>
<dbReference type="GeneID" id="20211119"/>
<feature type="region of interest" description="Disordered" evidence="2">
    <location>
        <begin position="555"/>
        <end position="574"/>
    </location>
</feature>
<accession>T1FQM2</accession>
<feature type="compositionally biased region" description="Polar residues" evidence="2">
    <location>
        <begin position="112"/>
        <end position="129"/>
    </location>
</feature>
<dbReference type="RefSeq" id="XP_009025284.1">
    <property type="nucleotide sequence ID" value="XM_009027036.1"/>
</dbReference>
<feature type="compositionally biased region" description="Low complexity" evidence="2">
    <location>
        <begin position="874"/>
        <end position="968"/>
    </location>
</feature>
<dbReference type="AlphaFoldDB" id="T1FQM2"/>
<dbReference type="STRING" id="6412.T1FQM2"/>
<dbReference type="EnsemblMetazoa" id="HelroT189072">
    <property type="protein sequence ID" value="HelroP189072"/>
    <property type="gene ID" value="HelroG189072"/>
</dbReference>
<dbReference type="PROSITE" id="PS50010">
    <property type="entry name" value="DH_2"/>
    <property type="match status" value="1"/>
</dbReference>
<reference evidence="6" key="1">
    <citation type="submission" date="2012-12" db="EMBL/GenBank/DDBJ databases">
        <authorList>
            <person name="Hellsten U."/>
            <person name="Grimwood J."/>
            <person name="Chapman J.A."/>
            <person name="Shapiro H."/>
            <person name="Aerts A."/>
            <person name="Otillar R.P."/>
            <person name="Terry A.Y."/>
            <person name="Boore J.L."/>
            <person name="Simakov O."/>
            <person name="Marletaz F."/>
            <person name="Cho S.-J."/>
            <person name="Edsinger-Gonzales E."/>
            <person name="Havlak P."/>
            <person name="Kuo D.-H."/>
            <person name="Larsson T."/>
            <person name="Lv J."/>
            <person name="Arendt D."/>
            <person name="Savage R."/>
            <person name="Osoegawa K."/>
            <person name="de Jong P."/>
            <person name="Lindberg D.R."/>
            <person name="Seaver E.C."/>
            <person name="Weisblat D.A."/>
            <person name="Putnam N.H."/>
            <person name="Grigoriev I.V."/>
            <person name="Rokhsar D.S."/>
        </authorList>
    </citation>
    <scope>NUCLEOTIDE SEQUENCE</scope>
</reference>
<dbReference type="InterPro" id="IPR011993">
    <property type="entry name" value="PH-like_dom_sf"/>
</dbReference>
<dbReference type="InterPro" id="IPR035899">
    <property type="entry name" value="DBL_dom_sf"/>
</dbReference>
<dbReference type="HOGENOM" id="CLU_275752_0_0_1"/>
<reference evidence="5" key="3">
    <citation type="submission" date="2015-06" db="UniProtKB">
        <authorList>
            <consortium name="EnsemblMetazoa"/>
        </authorList>
    </citation>
    <scope>IDENTIFICATION</scope>
</reference>
<feature type="region of interest" description="Disordered" evidence="2">
    <location>
        <begin position="868"/>
        <end position="968"/>
    </location>
</feature>
<dbReference type="GO" id="GO:0005085">
    <property type="term" value="F:guanyl-nucleotide exchange factor activity"/>
    <property type="evidence" value="ECO:0000318"/>
    <property type="project" value="GO_Central"/>
</dbReference>
<feature type="compositionally biased region" description="Polar residues" evidence="2">
    <location>
        <begin position="45"/>
        <end position="58"/>
    </location>
</feature>
<dbReference type="KEGG" id="hro:HELRODRAFT_189072"/>
<feature type="coiled-coil region" evidence="1">
    <location>
        <begin position="364"/>
        <end position="391"/>
    </location>
</feature>
<proteinExistence type="predicted"/>
<dbReference type="eggNOG" id="KOG3518">
    <property type="taxonomic scope" value="Eukaryota"/>
</dbReference>
<feature type="compositionally biased region" description="Acidic residues" evidence="2">
    <location>
        <begin position="1139"/>
        <end position="1157"/>
    </location>
</feature>
<dbReference type="CDD" id="cd00160">
    <property type="entry name" value="RhoGEF"/>
    <property type="match status" value="1"/>
</dbReference>
<dbReference type="PANTHER" id="PTHR45924">
    <property type="entry name" value="FI17866P1"/>
    <property type="match status" value="1"/>
</dbReference>
<dbReference type="Proteomes" id="UP000015101">
    <property type="component" value="Unassembled WGS sequence"/>
</dbReference>
<evidence type="ECO:0000313" key="5">
    <source>
        <dbReference type="EnsemblMetazoa" id="HelroP189072"/>
    </source>
</evidence>
<feature type="compositionally biased region" description="Low complexity" evidence="2">
    <location>
        <begin position="61"/>
        <end position="71"/>
    </location>
</feature>
<dbReference type="SUPFAM" id="SSF50729">
    <property type="entry name" value="PH domain-like"/>
    <property type="match status" value="1"/>
</dbReference>
<dbReference type="InterPro" id="IPR000219">
    <property type="entry name" value="DH_dom"/>
</dbReference>
<dbReference type="Gene3D" id="2.30.29.30">
    <property type="entry name" value="Pleckstrin-homology domain (PH domain)/Phosphotyrosine-binding domain (PTB)"/>
    <property type="match status" value="1"/>
</dbReference>
<evidence type="ECO:0000313" key="6">
    <source>
        <dbReference type="Proteomes" id="UP000015101"/>
    </source>
</evidence>
<evidence type="ECO:0000313" key="4">
    <source>
        <dbReference type="EMBL" id="ESN96019.1"/>
    </source>
</evidence>
<dbReference type="GO" id="GO:0031267">
    <property type="term" value="F:small GTPase binding"/>
    <property type="evidence" value="ECO:0000318"/>
    <property type="project" value="GO_Central"/>
</dbReference>
<name>T1FQM2_HELRO</name>
<dbReference type="Pfam" id="PF00621">
    <property type="entry name" value="RhoGEF"/>
    <property type="match status" value="1"/>
</dbReference>
<dbReference type="SMART" id="SM00325">
    <property type="entry name" value="RhoGEF"/>
    <property type="match status" value="1"/>
</dbReference>
<dbReference type="CTD" id="20211119"/>
<keyword evidence="6" id="KW-1185">Reference proteome</keyword>
<sequence>MAANVGNLEWKDFFGSSVSLIPTLIPMYDKKMDGKKTNNNLFIKSKNSISSPENTVTANVPDISSSDDPYSSCIPEKQRDDICLTSKDNSSNLGPNRRCKSVEVSSRIKLQQQQPLDDINQSNDVMSPVSSSSSSSGNTWKFVCKEIIDTERSYVKDLSEIIQGYMFRMKGRPDLISASQFSTLFGNIEEIFSLHNNMLNDLTASGMNVSELAKCFIKHSSQFKIYCSYCTNFSSSQSVWMSLLEDDATKEFIFSIQNSLRHSLSMDSYLLKPVQHVLRYHLMLERLLLNLTNINNNNGMSLNNCARKDGCKADDVSITKLPMYENKPAMRLITAELTTTADDNNNVNSDLLLVTSAFKIMLDVANFINEMKRLHDDNKRLQDLYDAIMNNNDKVDANVCGQMLLEDKFRQNPRNICHVILFERVLMVVKYKDDINNINKTSNNISNNNINITNNNNCNNGSSSSVSNSAAVPIVEVLIPWSDLMIVETVQKCPLSFCIHTHPTPSLEIHIRAKNRDQRSNWCNQIRNCIVNNSSAYIPDKARNIILNNFKANNSSNNNNINNSNSNKNKNNNSFANGNIDCSNYVKVSRDRTSSQNVCNDIRNNNILFNDNNRNRLNNSDNINYSGSNVNISNNNNINNKNNIRYNNDYSVTSNYRSRTLNKYGNINGNNISNLLQRVLLPTPLIQELGQIELRRKKKIGSRIASSSKLQDLTSALRNKKSLQKCKSNEDYMVKRLSNSTMMSTNENSDFNDLQSIHQSFCKSPNLNQSQSSSIYKNQSKAVTHSTPHLFDVEDENVDDRLPAYLSPTHNNNNNNNIQINLHSKNFASNMNVDNVDDDGDDDEVYNDEYNYRDKYYHMSRKCRSTQDNIDDVASSSSSQATTSSSSSSSSSHAPTTSSSSSHHGTSLSPSLQAPAAAHTATTASAAAPRRTNSLHSSAVSGTRTSSSLLTNTSSTSSLLTNTSSTSTSSSIRLGLINWKQKLQNRSKSNDFSLRSNICHDNKTRLSSQEQLPNNQEQLPSNLQQAVTRLNELSPTFQQSRFSKGGPSSRLLSKYWSNRKLKRSKDNLSIGDNFNASTDQLSSLSTLNNYNNNNNNHIYYSRNSNNNNNWGKIAGKKKTNSKSNSCISVPQHANILYIDDSDDDDGDDDYNTYDDNN</sequence>
<gene>
    <name evidence="5" type="primary">20211119</name>
    <name evidence="4" type="ORF">HELRODRAFT_189072</name>
</gene>